<accession>A0ABX9BU29</accession>
<reference evidence="1 2" key="1">
    <citation type="submission" date="2014-12" db="EMBL/GenBank/DDBJ databases">
        <title>Complete genome sequence of Herbaspirillum rubrisubalbicans Os38.</title>
        <authorList>
            <person name="Chen M."/>
            <person name="An Q."/>
        </authorList>
    </citation>
    <scope>NUCLEOTIDE SEQUENCE [LARGE SCALE GENOMIC DNA]</scope>
    <source>
        <strain evidence="1 2">Os38</strain>
    </source>
</reference>
<evidence type="ECO:0000313" key="2">
    <source>
        <dbReference type="Proteomes" id="UP000248631"/>
    </source>
</evidence>
<proteinExistence type="predicted"/>
<comment type="caution">
    <text evidence="1">The sequence shown here is derived from an EMBL/GenBank/DDBJ whole genome shotgun (WGS) entry which is preliminary data.</text>
</comment>
<feature type="non-terminal residue" evidence="1">
    <location>
        <position position="1"/>
    </location>
</feature>
<dbReference type="EMBL" id="JUGD01000051">
    <property type="protein sequence ID" value="RAM61209.1"/>
    <property type="molecule type" value="Genomic_DNA"/>
</dbReference>
<name>A0ABX9BU29_9BURK</name>
<gene>
    <name evidence="1" type="ORF">RB24_26260</name>
</gene>
<protein>
    <submittedName>
        <fullName evidence="1">Integrase</fullName>
    </submittedName>
</protein>
<evidence type="ECO:0000313" key="1">
    <source>
        <dbReference type="EMBL" id="RAM61209.1"/>
    </source>
</evidence>
<sequence>LVNQVDAENITAASADQATAALQHLNRASELHQAAGVKKEIERLERRLKKFAEPVK</sequence>
<dbReference type="Proteomes" id="UP000248631">
    <property type="component" value="Unassembled WGS sequence"/>
</dbReference>
<organism evidence="1 2">
    <name type="scientific">Herbaspirillum rubrisubalbicans</name>
    <dbReference type="NCBI Taxonomy" id="80842"/>
    <lineage>
        <taxon>Bacteria</taxon>
        <taxon>Pseudomonadati</taxon>
        <taxon>Pseudomonadota</taxon>
        <taxon>Betaproteobacteria</taxon>
        <taxon>Burkholderiales</taxon>
        <taxon>Oxalobacteraceae</taxon>
        <taxon>Herbaspirillum</taxon>
    </lineage>
</organism>
<keyword evidence="2" id="KW-1185">Reference proteome</keyword>